<dbReference type="InterPro" id="IPR003034">
    <property type="entry name" value="SAP_dom"/>
</dbReference>
<feature type="compositionally biased region" description="Basic and acidic residues" evidence="1">
    <location>
        <begin position="331"/>
        <end position="352"/>
    </location>
</feature>
<dbReference type="CDD" id="cd12432">
    <property type="entry name" value="RRM_ACINU"/>
    <property type="match status" value="2"/>
</dbReference>
<feature type="compositionally biased region" description="Basic and acidic residues" evidence="1">
    <location>
        <begin position="389"/>
        <end position="456"/>
    </location>
</feature>
<feature type="region of interest" description="Disordered" evidence="1">
    <location>
        <begin position="1034"/>
        <end position="1145"/>
    </location>
</feature>
<evidence type="ECO:0000313" key="3">
    <source>
        <dbReference type="EMBL" id="KAA3457347.1"/>
    </source>
</evidence>
<accession>A0A5B6UKD0</accession>
<feature type="compositionally biased region" description="Pro residues" evidence="1">
    <location>
        <begin position="1375"/>
        <end position="1404"/>
    </location>
</feature>
<feature type="compositionally biased region" description="Polar residues" evidence="1">
    <location>
        <begin position="1070"/>
        <end position="1085"/>
    </location>
</feature>
<feature type="region of interest" description="Disordered" evidence="1">
    <location>
        <begin position="1332"/>
        <end position="1412"/>
    </location>
</feature>
<dbReference type="OrthoDB" id="5348404at2759"/>
<dbReference type="InterPro" id="IPR032552">
    <property type="entry name" value="RSB_motif"/>
</dbReference>
<dbReference type="InterPro" id="IPR036361">
    <property type="entry name" value="SAP_dom_sf"/>
</dbReference>
<feature type="compositionally biased region" description="Polar residues" evidence="1">
    <location>
        <begin position="683"/>
        <end position="693"/>
    </location>
</feature>
<name>A0A5B6UKD0_9ROSI</name>
<dbReference type="Proteomes" id="UP000325315">
    <property type="component" value="Unassembled WGS sequence"/>
</dbReference>
<feature type="region of interest" description="Disordered" evidence="1">
    <location>
        <begin position="879"/>
        <end position="981"/>
    </location>
</feature>
<dbReference type="PROSITE" id="PS50800">
    <property type="entry name" value="SAP"/>
    <property type="match status" value="2"/>
</dbReference>
<feature type="compositionally biased region" description="Polar residues" evidence="1">
    <location>
        <begin position="1205"/>
        <end position="1217"/>
    </location>
</feature>
<feature type="compositionally biased region" description="Polar residues" evidence="1">
    <location>
        <begin position="278"/>
        <end position="287"/>
    </location>
</feature>
<evidence type="ECO:0000256" key="1">
    <source>
        <dbReference type="SAM" id="MobiDB-lite"/>
    </source>
</evidence>
<feature type="region of interest" description="Disordered" evidence="1">
    <location>
        <begin position="787"/>
        <end position="810"/>
    </location>
</feature>
<dbReference type="Pfam" id="PF02037">
    <property type="entry name" value="SAP"/>
    <property type="match status" value="2"/>
</dbReference>
<keyword evidence="4" id="KW-1185">Reference proteome</keyword>
<feature type="compositionally biased region" description="Low complexity" evidence="1">
    <location>
        <begin position="618"/>
        <end position="643"/>
    </location>
</feature>
<feature type="compositionally biased region" description="Basic and acidic residues" evidence="1">
    <location>
        <begin position="165"/>
        <end position="222"/>
    </location>
</feature>
<feature type="region of interest" description="Disordered" evidence="1">
    <location>
        <begin position="610"/>
        <end position="693"/>
    </location>
</feature>
<feature type="compositionally biased region" description="Basic and acidic residues" evidence="1">
    <location>
        <begin position="237"/>
        <end position="258"/>
    </location>
</feature>
<feature type="region of interest" description="Disordered" evidence="1">
    <location>
        <begin position="49"/>
        <end position="73"/>
    </location>
</feature>
<comment type="caution">
    <text evidence="3">The sequence shown here is derived from an EMBL/GenBank/DDBJ whole genome shotgun (WGS) entry which is preliminary data.</text>
</comment>
<proteinExistence type="predicted"/>
<feature type="region of interest" description="Disordered" evidence="1">
    <location>
        <begin position="146"/>
        <end position="287"/>
    </location>
</feature>
<dbReference type="Pfam" id="PF16294">
    <property type="entry name" value="RSB_motif"/>
    <property type="match status" value="1"/>
</dbReference>
<dbReference type="SUPFAM" id="SSF68906">
    <property type="entry name" value="SAP domain"/>
    <property type="match status" value="2"/>
</dbReference>
<feature type="compositionally biased region" description="Low complexity" evidence="1">
    <location>
        <begin position="1344"/>
        <end position="1374"/>
    </location>
</feature>
<feature type="compositionally biased region" description="Basic and acidic residues" evidence="1">
    <location>
        <begin position="1133"/>
        <end position="1145"/>
    </location>
</feature>
<feature type="compositionally biased region" description="Basic and acidic residues" evidence="1">
    <location>
        <begin position="911"/>
        <end position="932"/>
    </location>
</feature>
<reference evidence="4" key="1">
    <citation type="journal article" date="2019" name="Plant Biotechnol. J.">
        <title>Genome sequencing of the Australian wild diploid species Gossypium australe highlights disease resistance and delayed gland morphogenesis.</title>
        <authorList>
            <person name="Cai Y."/>
            <person name="Cai X."/>
            <person name="Wang Q."/>
            <person name="Wang P."/>
            <person name="Zhang Y."/>
            <person name="Cai C."/>
            <person name="Xu Y."/>
            <person name="Wang K."/>
            <person name="Zhou Z."/>
            <person name="Wang C."/>
            <person name="Geng S."/>
            <person name="Li B."/>
            <person name="Dong Q."/>
            <person name="Hou Y."/>
            <person name="Wang H."/>
            <person name="Ai P."/>
            <person name="Liu Z."/>
            <person name="Yi F."/>
            <person name="Sun M."/>
            <person name="An G."/>
            <person name="Cheng J."/>
            <person name="Zhang Y."/>
            <person name="Shi Q."/>
            <person name="Xie Y."/>
            <person name="Shi X."/>
            <person name="Chang Y."/>
            <person name="Huang F."/>
            <person name="Chen Y."/>
            <person name="Hong S."/>
            <person name="Mi L."/>
            <person name="Sun Q."/>
            <person name="Zhang L."/>
            <person name="Zhou B."/>
            <person name="Peng R."/>
            <person name="Zhang X."/>
            <person name="Liu F."/>
        </authorList>
    </citation>
    <scope>NUCLEOTIDE SEQUENCE [LARGE SCALE GENOMIC DNA]</scope>
    <source>
        <strain evidence="4">cv. PA1801</strain>
    </source>
</reference>
<gene>
    <name evidence="3" type="ORF">EPI10_004033</name>
</gene>
<dbReference type="PANTHER" id="PTHR47031">
    <property type="entry name" value="SAP DNA-BINDING DOMAIN-CONTAINING PROTEIN"/>
    <property type="match status" value="1"/>
</dbReference>
<sequence length="1450" mass="160001">MSSKYQILDNRPIDQWKVTELKEELKRRKLITRGLKEELVRRLDEAVRLERENAETEEDNGFNSDPQPTDEGGIEKAMPVIAETVKDDVDHSGSKIKESGVKVHVDINESAAALGHEGVQGSDSLVEKELVSETTTIQTEITVTKNVVSEVPSTEKESSGQNENVHTDIEVESEDSKLQFKTDDPKPRLEDEGPKPEVENEGLKPEVESEGLKAEGENDDPKGQLQCVGSKPQLDLEESKVQLENEGLKAPHEDDVRDSSAPNIQVSEVSPDLGFQVKSDSISTDSVSNNEKIELKDNILADNVKLDLDVVKPEMVEPSSSNVVPFSGESHPMDVEDPPENKAPVDERDDKNVTNVDIGNKNDSAEMAYSEKLNLDRSSGDDSMEEDVLESKQIDSKCSTDEMGDKSEKNRAPIVKEKSPVGVLRDDLSIDKKDTLVENKSRSFVPSEKRKLHDQEPVGNNELSKRRKWNSDNIKVPEHQGNLAPTTTPKDTAQPAALRRNFSRSDSTASEGTPKERVVPPSQNAPTTSLRIDHFLRPFTLKAVQELLGKTGTVTSFWMDHIKTHCYVTYSSVEEAIETRNAVYNLQWPPNGGRLLVADFVDPQEVKTRLDAPPQAPTTPGTSGSTAPQAQPASQTQPSPRQQVCRQQHPPPSALPPPPPLSNPPPVRERLPLPPPPAEKMNKLQQSKQHMAETSSSRAEAIVLSLAALLVFVLVGLYPCRGNLSSDGFEGVFGLEKMSSKYQILDNRPIDQWKVTELKEELKRRKLTTRGLKEELVRRLDEAVRLERENAETEEDNGFNSDPQPTDEGGIEKAMPVIAETVKDDVDHSGSKIKESGVKVHVDINESAAALGHEGVQGSDSLVEKELVSETTTIQTEIMATKNVASEVPSTEKESSGQNENVNTDIEVESEDPKLQFETDDPKPEVENDDPKGQLQGSNPQLESDDDSKPQLDIEDSKVQLENEGLKVPHEDDVHDSSAPNIQVSEVSPDLGLQVKSDCISTDSVSNNEKIELKDNILADNVKLDLDVVKPEMVEPSSSNVVPISGESHPMDVEDPPENKAPVDERDGKNVTNVDMGNKNDSAEMTYSEKLNLDRSSGDDSMEEDMLESKQIDSKCSTDEMGDKSENNGAPIIKEKSPLGDVRDDLSVDKKDTLVENKSRSFVPAEKRKLHVLEAVFTDQEPVGNNELAKRRKWNSDNMEVPEHQGSNLTPISTPRDTPQPAALRRNFSRSDSTASEGAPKERVVPPSQNAPTTSLRIDHFLRPFTLKAVQELLGKTGTVTSFWMDHIKTHCYVTYSSVEEAIETRNAVYNLQWPPNGGRLLVADFVDPQEVKTRLDAPPRTPTTPGTSGSTAPQAQPASQPQPSSRQQVSRQQFPPPSALPPPPPLPNPPPVRERLPLPPPPPEKPDPPIVTLDDLFWKTKATPRIYYLPLSDEQVAAKQAAHGRNIKL</sequence>
<dbReference type="SMART" id="SM00513">
    <property type="entry name" value="SAP"/>
    <property type="match status" value="2"/>
</dbReference>
<dbReference type="GO" id="GO:0003676">
    <property type="term" value="F:nucleic acid binding"/>
    <property type="evidence" value="ECO:0007669"/>
    <property type="project" value="InterPro"/>
</dbReference>
<feature type="region of interest" description="Disordered" evidence="1">
    <location>
        <begin position="1187"/>
        <end position="1253"/>
    </location>
</feature>
<dbReference type="PANTHER" id="PTHR47031:SF3">
    <property type="entry name" value="SAP DOMAIN-CONTAINING PROTEIN"/>
    <property type="match status" value="1"/>
</dbReference>
<dbReference type="SUPFAM" id="SSF54928">
    <property type="entry name" value="RNA-binding domain, RBD"/>
    <property type="match status" value="2"/>
</dbReference>
<protein>
    <submittedName>
        <fullName evidence="3">Apoptotic chromatin condensation inducer in the nucleus-like</fullName>
    </submittedName>
</protein>
<feature type="compositionally biased region" description="Basic and acidic residues" evidence="1">
    <location>
        <begin position="947"/>
        <end position="976"/>
    </location>
</feature>
<feature type="compositionally biased region" description="Basic and acidic residues" evidence="1">
    <location>
        <begin position="1049"/>
        <end position="1069"/>
    </location>
</feature>
<evidence type="ECO:0000259" key="2">
    <source>
        <dbReference type="PROSITE" id="PS50800"/>
    </source>
</evidence>
<dbReference type="InterPro" id="IPR034257">
    <property type="entry name" value="Acinus_RRM"/>
</dbReference>
<organism evidence="3 4">
    <name type="scientific">Gossypium australe</name>
    <dbReference type="NCBI Taxonomy" id="47621"/>
    <lineage>
        <taxon>Eukaryota</taxon>
        <taxon>Viridiplantae</taxon>
        <taxon>Streptophyta</taxon>
        <taxon>Embryophyta</taxon>
        <taxon>Tracheophyta</taxon>
        <taxon>Spermatophyta</taxon>
        <taxon>Magnoliopsida</taxon>
        <taxon>eudicotyledons</taxon>
        <taxon>Gunneridae</taxon>
        <taxon>Pentapetalae</taxon>
        <taxon>rosids</taxon>
        <taxon>malvids</taxon>
        <taxon>Malvales</taxon>
        <taxon>Malvaceae</taxon>
        <taxon>Malvoideae</taxon>
        <taxon>Gossypium</taxon>
    </lineage>
</organism>
<feature type="compositionally biased region" description="Basic and acidic residues" evidence="1">
    <location>
        <begin position="1107"/>
        <end position="1126"/>
    </location>
</feature>
<evidence type="ECO:0000313" key="4">
    <source>
        <dbReference type="Proteomes" id="UP000325315"/>
    </source>
</evidence>
<feature type="domain" description="SAP" evidence="2">
    <location>
        <begin position="13"/>
        <end position="47"/>
    </location>
</feature>
<feature type="domain" description="SAP" evidence="2">
    <location>
        <begin position="750"/>
        <end position="784"/>
    </location>
</feature>
<dbReference type="Gene3D" id="1.10.720.30">
    <property type="entry name" value="SAP domain"/>
    <property type="match status" value="2"/>
</dbReference>
<feature type="region of interest" description="Disordered" evidence="1">
    <location>
        <begin position="316"/>
        <end position="527"/>
    </location>
</feature>
<dbReference type="EMBL" id="SMMG02000011">
    <property type="protein sequence ID" value="KAA3457347.1"/>
    <property type="molecule type" value="Genomic_DNA"/>
</dbReference>
<dbReference type="InterPro" id="IPR035979">
    <property type="entry name" value="RBD_domain_sf"/>
</dbReference>
<feature type="compositionally biased region" description="Pro residues" evidence="1">
    <location>
        <begin position="649"/>
        <end position="678"/>
    </location>
</feature>